<dbReference type="Gene3D" id="3.40.50.10330">
    <property type="entry name" value="Probable inorganic polyphosphate/atp-NAD kinase, domain 1"/>
    <property type="match status" value="1"/>
</dbReference>
<dbReference type="EMBL" id="LCAV01000028">
    <property type="protein sequence ID" value="KKR97542.1"/>
    <property type="molecule type" value="Genomic_DNA"/>
</dbReference>
<dbReference type="SUPFAM" id="SSF111331">
    <property type="entry name" value="NAD kinase/diacylglycerol kinase-like"/>
    <property type="match status" value="1"/>
</dbReference>
<dbReference type="AlphaFoldDB" id="A0A0G0YB58"/>
<gene>
    <name evidence="2" type="ORF">UU49_C0028G0006</name>
</gene>
<evidence type="ECO:0000313" key="3">
    <source>
        <dbReference type="Proteomes" id="UP000034108"/>
    </source>
</evidence>
<feature type="region of interest" description="Disordered" evidence="1">
    <location>
        <begin position="1"/>
        <end position="22"/>
    </location>
</feature>
<reference evidence="2 3" key="1">
    <citation type="journal article" date="2015" name="Nature">
        <title>rRNA introns, odd ribosomes, and small enigmatic genomes across a large radiation of phyla.</title>
        <authorList>
            <person name="Brown C.T."/>
            <person name="Hug L.A."/>
            <person name="Thomas B.C."/>
            <person name="Sharon I."/>
            <person name="Castelle C.J."/>
            <person name="Singh A."/>
            <person name="Wilkins M.J."/>
            <person name="Williams K.H."/>
            <person name="Banfield J.F."/>
        </authorList>
    </citation>
    <scope>NUCLEOTIDE SEQUENCE [LARGE SCALE GENOMIC DNA]</scope>
</reference>
<sequence length="307" mass="34787">MTNKRPTLKTPKSVGRSGEVEKSPVAIKRKLYQLVAREANRRSDVNRTPKESYLYLYDAYLKERPFQSIVSIIETRLGDFEIVGKIVRLSTFTNPRILVEDEMRHGVKNVVIVGNDDTLARILTRTADLDVTFGFLPIGQKKNYLAKILGIPLNEKSVEVLAARKVEKIDYGIINKNRFFLSYLYVPGARVKITCDRSFTVSPGRDKFEIAVANLLPPPFESDKFVLKPQDGQMEVYFQPAERGLLSRMVKGRGSKITSMFPFQHLLITSDKIITVLADGKETQESAVEIEVSKKKLKMVVGKGRQF</sequence>
<name>A0A0G0YB58_9BACT</name>
<dbReference type="InterPro" id="IPR016064">
    <property type="entry name" value="NAD/diacylglycerol_kinase_sf"/>
</dbReference>
<comment type="caution">
    <text evidence="2">The sequence shown here is derived from an EMBL/GenBank/DDBJ whole genome shotgun (WGS) entry which is preliminary data.</text>
</comment>
<evidence type="ECO:0000256" key="1">
    <source>
        <dbReference type="SAM" id="MobiDB-lite"/>
    </source>
</evidence>
<evidence type="ECO:0008006" key="4">
    <source>
        <dbReference type="Google" id="ProtNLM"/>
    </source>
</evidence>
<organism evidence="2 3">
    <name type="scientific">Candidatus Magasanikbacteria bacterium GW2011_GWC2_41_17</name>
    <dbReference type="NCBI Taxonomy" id="1619048"/>
    <lineage>
        <taxon>Bacteria</taxon>
        <taxon>Candidatus Magasanikiibacteriota</taxon>
    </lineage>
</organism>
<dbReference type="STRING" id="1619048.UU49_C0028G0006"/>
<proteinExistence type="predicted"/>
<evidence type="ECO:0000313" key="2">
    <source>
        <dbReference type="EMBL" id="KKR97542.1"/>
    </source>
</evidence>
<dbReference type="InterPro" id="IPR017438">
    <property type="entry name" value="ATP-NAD_kinase_N"/>
</dbReference>
<dbReference type="Proteomes" id="UP000034108">
    <property type="component" value="Unassembled WGS sequence"/>
</dbReference>
<protein>
    <recommendedName>
        <fullName evidence="4">DAGKc domain-containing protein</fullName>
    </recommendedName>
</protein>
<accession>A0A0G0YB58</accession>